<feature type="transmembrane region" description="Helical" evidence="6">
    <location>
        <begin position="268"/>
        <end position="286"/>
    </location>
</feature>
<feature type="domain" description="EamA" evidence="7">
    <location>
        <begin position="149"/>
        <end position="287"/>
    </location>
</feature>
<evidence type="ECO:0000256" key="5">
    <source>
        <dbReference type="ARBA" id="ARBA00023136"/>
    </source>
</evidence>
<feature type="transmembrane region" description="Helical" evidence="6">
    <location>
        <begin position="244"/>
        <end position="262"/>
    </location>
</feature>
<reference evidence="8 9" key="1">
    <citation type="submission" date="2019-04" db="EMBL/GenBank/DDBJ databases">
        <title>Genome sequence of Bacillus hwajinpoensis strain Y2.</title>
        <authorList>
            <person name="Fair J.L."/>
            <person name="Maclea K.S."/>
        </authorList>
    </citation>
    <scope>NUCLEOTIDE SEQUENCE [LARGE SCALE GENOMIC DNA]</scope>
    <source>
        <strain evidence="8 9">Y2</strain>
    </source>
</reference>
<proteinExistence type="inferred from homology"/>
<dbReference type="Proteomes" id="UP000310541">
    <property type="component" value="Unassembled WGS sequence"/>
</dbReference>
<dbReference type="SUPFAM" id="SSF103481">
    <property type="entry name" value="Multidrug resistance efflux transporter EmrE"/>
    <property type="match status" value="2"/>
</dbReference>
<evidence type="ECO:0000256" key="2">
    <source>
        <dbReference type="ARBA" id="ARBA00007362"/>
    </source>
</evidence>
<comment type="subcellular location">
    <subcellularLocation>
        <location evidence="1">Endomembrane system</location>
        <topology evidence="1">Multi-pass membrane protein</topology>
    </subcellularLocation>
</comment>
<organism evidence="8 9">
    <name type="scientific">Guptibacillus hwajinpoensis</name>
    <dbReference type="NCBI Taxonomy" id="208199"/>
    <lineage>
        <taxon>Bacteria</taxon>
        <taxon>Bacillati</taxon>
        <taxon>Bacillota</taxon>
        <taxon>Bacilli</taxon>
        <taxon>Bacillales</taxon>
        <taxon>Guptibacillaceae</taxon>
        <taxon>Guptibacillus</taxon>
    </lineage>
</organism>
<feature type="transmembrane region" description="Helical" evidence="6">
    <location>
        <begin position="29"/>
        <end position="50"/>
    </location>
</feature>
<feature type="transmembrane region" description="Helical" evidence="6">
    <location>
        <begin position="179"/>
        <end position="199"/>
    </location>
</feature>
<keyword evidence="4 6" id="KW-1133">Transmembrane helix</keyword>
<evidence type="ECO:0000256" key="4">
    <source>
        <dbReference type="ARBA" id="ARBA00022989"/>
    </source>
</evidence>
<accession>A0A4U1MMM2</accession>
<evidence type="ECO:0000256" key="1">
    <source>
        <dbReference type="ARBA" id="ARBA00004127"/>
    </source>
</evidence>
<dbReference type="EMBL" id="SWFM01000001">
    <property type="protein sequence ID" value="TKD71822.1"/>
    <property type="molecule type" value="Genomic_DNA"/>
</dbReference>
<evidence type="ECO:0000259" key="7">
    <source>
        <dbReference type="Pfam" id="PF00892"/>
    </source>
</evidence>
<dbReference type="GO" id="GO:0016020">
    <property type="term" value="C:membrane"/>
    <property type="evidence" value="ECO:0007669"/>
    <property type="project" value="UniProtKB-SubCell"/>
</dbReference>
<evidence type="ECO:0000256" key="3">
    <source>
        <dbReference type="ARBA" id="ARBA00022692"/>
    </source>
</evidence>
<dbReference type="InterPro" id="IPR000620">
    <property type="entry name" value="EamA_dom"/>
</dbReference>
<dbReference type="Pfam" id="PF00892">
    <property type="entry name" value="EamA"/>
    <property type="match status" value="2"/>
</dbReference>
<name>A0A4U1MMM2_9BACL</name>
<dbReference type="PANTHER" id="PTHR32322:SF2">
    <property type="entry name" value="EAMA DOMAIN-CONTAINING PROTEIN"/>
    <property type="match status" value="1"/>
</dbReference>
<protein>
    <submittedName>
        <fullName evidence="8">DMT family transporter</fullName>
    </submittedName>
</protein>
<dbReference type="PANTHER" id="PTHR32322">
    <property type="entry name" value="INNER MEMBRANE TRANSPORTER"/>
    <property type="match status" value="1"/>
</dbReference>
<keyword evidence="5 6" id="KW-0472">Membrane</keyword>
<keyword evidence="3 6" id="KW-0812">Transmembrane</keyword>
<feature type="domain" description="EamA" evidence="7">
    <location>
        <begin position="7"/>
        <end position="135"/>
    </location>
</feature>
<dbReference type="InterPro" id="IPR050638">
    <property type="entry name" value="AA-Vitamin_Transporters"/>
</dbReference>
<comment type="caution">
    <text evidence="8">The sequence shown here is derived from an EMBL/GenBank/DDBJ whole genome shotgun (WGS) entry which is preliminary data.</text>
</comment>
<gene>
    <name evidence="8" type="ORF">FBF83_03195</name>
</gene>
<dbReference type="RefSeq" id="WP_136945677.1">
    <property type="nucleotide sequence ID" value="NZ_SWFM01000001.1"/>
</dbReference>
<feature type="transmembrane region" description="Helical" evidence="6">
    <location>
        <begin position="93"/>
        <end position="113"/>
    </location>
</feature>
<feature type="transmembrane region" description="Helical" evidence="6">
    <location>
        <begin position="150"/>
        <end position="167"/>
    </location>
</feature>
<dbReference type="AlphaFoldDB" id="A0A4U1MMM2"/>
<evidence type="ECO:0000313" key="9">
    <source>
        <dbReference type="Proteomes" id="UP000310541"/>
    </source>
</evidence>
<feature type="transmembrane region" description="Helical" evidence="6">
    <location>
        <begin position="125"/>
        <end position="144"/>
    </location>
</feature>
<dbReference type="InterPro" id="IPR037185">
    <property type="entry name" value="EmrE-like"/>
</dbReference>
<sequence length="301" mass="33180">MRLFAALVSLSLIWGMSFMFIKLIVPVVGPWGVVFYRCLLGASAILIYLLVRGRFKELKKQLPWGSLVFVGVMNALIPWGMIALSEERISSSLAATLNATTPLFTTVLGAIFFGRILFRKQWSGVIVGFIGILFLIDLDLTTLFEEDWRGIVPMLIATACYGFASQYTKKKLKVVPVDVLALVTLSVGALGGFVIMYLMGEGASQFTLLLQRDILISLFGLGVLGSGIAYLLFFYMIQKGSAEFATLVTYLVPVTALIWGNVYLDETITMPMIIGLICVFAGVYMSSRPAKVERKSYRKSA</sequence>
<feature type="transmembrane region" description="Helical" evidence="6">
    <location>
        <begin position="62"/>
        <end position="81"/>
    </location>
</feature>
<comment type="similarity">
    <text evidence="2">Belongs to the EamA transporter family.</text>
</comment>
<evidence type="ECO:0000313" key="8">
    <source>
        <dbReference type="EMBL" id="TKD71822.1"/>
    </source>
</evidence>
<feature type="transmembrane region" description="Helical" evidence="6">
    <location>
        <begin position="214"/>
        <end position="237"/>
    </location>
</feature>
<dbReference type="OrthoDB" id="67135at2"/>
<evidence type="ECO:0000256" key="6">
    <source>
        <dbReference type="SAM" id="Phobius"/>
    </source>
</evidence>